<comment type="caution">
    <text evidence="3">The sequence shown here is derived from an EMBL/GenBank/DDBJ whole genome shotgun (WGS) entry which is preliminary data.</text>
</comment>
<keyword evidence="1" id="KW-1015">Disulfide bond</keyword>
<keyword evidence="4" id="KW-1185">Reference proteome</keyword>
<feature type="domain" description="C-type lectin" evidence="2">
    <location>
        <begin position="42"/>
        <end position="162"/>
    </location>
</feature>
<feature type="non-terminal residue" evidence="3">
    <location>
        <position position="1"/>
    </location>
</feature>
<dbReference type="OrthoDB" id="418245at2759"/>
<dbReference type="Gene3D" id="3.10.100.10">
    <property type="entry name" value="Mannose-Binding Protein A, subunit A"/>
    <property type="match status" value="1"/>
</dbReference>
<accession>A0A8T2MQ07</accession>
<dbReference type="InterPro" id="IPR018378">
    <property type="entry name" value="C-type_lectin_CS"/>
</dbReference>
<dbReference type="PROSITE" id="PS50041">
    <property type="entry name" value="C_TYPE_LECTIN_2"/>
    <property type="match status" value="1"/>
</dbReference>
<evidence type="ECO:0000259" key="2">
    <source>
        <dbReference type="PROSITE" id="PS50041"/>
    </source>
</evidence>
<dbReference type="CDD" id="cd00037">
    <property type="entry name" value="CLECT"/>
    <property type="match status" value="1"/>
</dbReference>
<gene>
    <name evidence="3" type="ORF">JZ751_024203</name>
</gene>
<dbReference type="Pfam" id="PF00059">
    <property type="entry name" value="Lectin_C"/>
    <property type="match status" value="1"/>
</dbReference>
<dbReference type="InterPro" id="IPR050111">
    <property type="entry name" value="C-type_lectin/snaclec_domain"/>
</dbReference>
<reference evidence="3" key="1">
    <citation type="thesis" date="2021" institute="BYU ScholarsArchive" country="Provo, UT, USA">
        <title>Applications of and Algorithms for Genome Assembly and Genomic Analyses with an Emphasis on Marine Teleosts.</title>
        <authorList>
            <person name="Pickett B.D."/>
        </authorList>
    </citation>
    <scope>NUCLEOTIDE SEQUENCE</scope>
    <source>
        <strain evidence="3">HI-2016</strain>
    </source>
</reference>
<dbReference type="EMBL" id="JAFBMS010000575">
    <property type="protein sequence ID" value="KAG9330489.1"/>
    <property type="molecule type" value="Genomic_DNA"/>
</dbReference>
<organism evidence="3 4">
    <name type="scientific">Albula glossodonta</name>
    <name type="common">roundjaw bonefish</name>
    <dbReference type="NCBI Taxonomy" id="121402"/>
    <lineage>
        <taxon>Eukaryota</taxon>
        <taxon>Metazoa</taxon>
        <taxon>Chordata</taxon>
        <taxon>Craniata</taxon>
        <taxon>Vertebrata</taxon>
        <taxon>Euteleostomi</taxon>
        <taxon>Actinopterygii</taxon>
        <taxon>Neopterygii</taxon>
        <taxon>Teleostei</taxon>
        <taxon>Albuliformes</taxon>
        <taxon>Albulidae</taxon>
        <taxon>Albula</taxon>
    </lineage>
</organism>
<dbReference type="SMART" id="SM00034">
    <property type="entry name" value="CLECT"/>
    <property type="match status" value="1"/>
</dbReference>
<dbReference type="PROSITE" id="PS00615">
    <property type="entry name" value="C_TYPE_LECTIN_1"/>
    <property type="match status" value="1"/>
</dbReference>
<evidence type="ECO:0000313" key="3">
    <source>
        <dbReference type="EMBL" id="KAG9330489.1"/>
    </source>
</evidence>
<dbReference type="AlphaFoldDB" id="A0A8T2MQ07"/>
<dbReference type="InterPro" id="IPR001304">
    <property type="entry name" value="C-type_lectin-like"/>
</dbReference>
<evidence type="ECO:0000313" key="4">
    <source>
        <dbReference type="Proteomes" id="UP000824540"/>
    </source>
</evidence>
<dbReference type="InterPro" id="IPR016187">
    <property type="entry name" value="CTDL_fold"/>
</dbReference>
<dbReference type="Proteomes" id="UP000824540">
    <property type="component" value="Unassembled WGS sequence"/>
</dbReference>
<evidence type="ECO:0000256" key="1">
    <source>
        <dbReference type="ARBA" id="ARBA00023157"/>
    </source>
</evidence>
<protein>
    <recommendedName>
        <fullName evidence="2">C-type lectin domain-containing protein</fullName>
    </recommendedName>
</protein>
<dbReference type="SUPFAM" id="SSF56436">
    <property type="entry name" value="C-type lectin-like"/>
    <property type="match status" value="1"/>
</dbReference>
<sequence length="175" mass="19658">IKRRRDRGQRCSDGRTALTHSGLKKFFDPACKKANGTNWYKVGSYCVKHFKGPVNFGVAESNCARQAPGGHLVSLHNEEENSAVHCIIMKYSASSPRTWMGGLQIPSTKTYIWTDGSPWDYQAWVPGEPKQTNSEHCVEMNWKENEKWNDVKCLEELGYVCAFKPQAATEGGGQE</sequence>
<dbReference type="PANTHER" id="PTHR22803">
    <property type="entry name" value="MANNOSE, PHOSPHOLIPASE, LECTIN RECEPTOR RELATED"/>
    <property type="match status" value="1"/>
</dbReference>
<name>A0A8T2MQ07_9TELE</name>
<proteinExistence type="predicted"/>
<dbReference type="InterPro" id="IPR016186">
    <property type="entry name" value="C-type_lectin-like/link_sf"/>
</dbReference>